<keyword evidence="7 8" id="KW-0472">Membrane</keyword>
<dbReference type="InterPro" id="IPR003004">
    <property type="entry name" value="GspF/PilC"/>
</dbReference>
<dbReference type="PRINTS" id="PR00812">
    <property type="entry name" value="BCTERIALGSPF"/>
</dbReference>
<dbReference type="Pfam" id="PF00482">
    <property type="entry name" value="T2SSF"/>
    <property type="match status" value="2"/>
</dbReference>
<feature type="transmembrane region" description="Helical" evidence="8">
    <location>
        <begin position="152"/>
        <end position="180"/>
    </location>
</feature>
<keyword evidence="6 8" id="KW-1133">Transmembrane helix</keyword>
<name>A0A1H6W8R4_9FIRM</name>
<dbReference type="PANTHER" id="PTHR30012">
    <property type="entry name" value="GENERAL SECRETION PATHWAY PROTEIN"/>
    <property type="match status" value="1"/>
</dbReference>
<evidence type="ECO:0000256" key="3">
    <source>
        <dbReference type="ARBA" id="ARBA00022475"/>
    </source>
</evidence>
<evidence type="ECO:0000259" key="9">
    <source>
        <dbReference type="Pfam" id="PF00482"/>
    </source>
</evidence>
<feature type="transmembrane region" description="Helical" evidence="8">
    <location>
        <begin position="357"/>
        <end position="378"/>
    </location>
</feature>
<evidence type="ECO:0000256" key="2">
    <source>
        <dbReference type="ARBA" id="ARBA00005745"/>
    </source>
</evidence>
<reference evidence="10 11" key="1">
    <citation type="submission" date="2016-10" db="EMBL/GenBank/DDBJ databases">
        <authorList>
            <person name="de Groot N.N."/>
        </authorList>
    </citation>
    <scope>NUCLEOTIDE SEQUENCE [LARGE SCALE GENOMIC DNA]</scope>
    <source>
        <strain evidence="10 11">DSM 2179</strain>
    </source>
</reference>
<evidence type="ECO:0000256" key="5">
    <source>
        <dbReference type="ARBA" id="ARBA00022692"/>
    </source>
</evidence>
<dbReference type="InterPro" id="IPR042094">
    <property type="entry name" value="T2SS_GspF_sf"/>
</dbReference>
<protein>
    <submittedName>
        <fullName evidence="10">Type IV pilus assembly protein PilC</fullName>
    </submittedName>
</protein>
<evidence type="ECO:0000313" key="11">
    <source>
        <dbReference type="Proteomes" id="UP000199662"/>
    </source>
</evidence>
<dbReference type="InterPro" id="IPR018076">
    <property type="entry name" value="T2SS_GspF_dom"/>
</dbReference>
<comment type="subcellular location">
    <subcellularLocation>
        <location evidence="1">Cell inner membrane</location>
        <topology evidence="1">Multi-pass membrane protein</topology>
    </subcellularLocation>
</comment>
<dbReference type="Gene3D" id="1.20.81.30">
    <property type="entry name" value="Type II secretion system (T2SS), domain F"/>
    <property type="match status" value="2"/>
</dbReference>
<sequence length="386" mass="43113">MVGEIRAESKQAAVHLIREDGYYITKIKKITTIKNMVTMGNGVKDKEIVLLCRQLAIMVTAGIPLADSLGILMNQTGTGTLRDILRVIYMQLQEGQTLSNALASYASVFPSVMVYMIAAGERGGVLDIVLNRLSVYLEKDYQMREKLKSAMLYPLLLMSLSVIVLVFILVFIMPLFVTLFDNANVQLPLVTRLLLAGSYFVVNYGWTLILFFSLIGAIGYSVYQRPPCRERLDQMLLKIPFLGEFFTKMAIARFSSTLAALLKGGVPIDKAVGIVTKIIDNLYLIKIFLIAKSDLQKGVSLSKSLQDQTVFEPMFLQMMVVGETTGELDQILQKAAQYYENDVDRISERMGTLLEPLMIIILGIIIGSIVLSIAWPMFDSLTYINQ</sequence>
<dbReference type="Proteomes" id="UP000199662">
    <property type="component" value="Unassembled WGS sequence"/>
</dbReference>
<dbReference type="FunFam" id="1.20.81.30:FF:000001">
    <property type="entry name" value="Type II secretion system protein F"/>
    <property type="match status" value="2"/>
</dbReference>
<accession>A0A1H6W8R4</accession>
<evidence type="ECO:0000256" key="1">
    <source>
        <dbReference type="ARBA" id="ARBA00004429"/>
    </source>
</evidence>
<evidence type="ECO:0000256" key="6">
    <source>
        <dbReference type="ARBA" id="ARBA00022989"/>
    </source>
</evidence>
<dbReference type="PANTHER" id="PTHR30012:SF0">
    <property type="entry name" value="TYPE II SECRETION SYSTEM PROTEIN F-RELATED"/>
    <property type="match status" value="1"/>
</dbReference>
<gene>
    <name evidence="10" type="ORF">SAMN05660742_103112</name>
</gene>
<keyword evidence="3" id="KW-1003">Cell membrane</keyword>
<evidence type="ECO:0000256" key="7">
    <source>
        <dbReference type="ARBA" id="ARBA00023136"/>
    </source>
</evidence>
<comment type="similarity">
    <text evidence="2">Belongs to the GSP F family.</text>
</comment>
<dbReference type="STRING" id="84035.SAMN05660742_103112"/>
<keyword evidence="4" id="KW-0997">Cell inner membrane</keyword>
<feature type="domain" description="Type II secretion system protein GspF" evidence="9">
    <location>
        <begin position="254"/>
        <end position="375"/>
    </location>
</feature>
<dbReference type="AlphaFoldDB" id="A0A1H6W8R4"/>
<keyword evidence="5 8" id="KW-0812">Transmembrane</keyword>
<evidence type="ECO:0000256" key="8">
    <source>
        <dbReference type="SAM" id="Phobius"/>
    </source>
</evidence>
<dbReference type="GO" id="GO:0005886">
    <property type="term" value="C:plasma membrane"/>
    <property type="evidence" value="ECO:0007669"/>
    <property type="project" value="UniProtKB-SubCell"/>
</dbReference>
<evidence type="ECO:0000313" key="10">
    <source>
        <dbReference type="EMBL" id="SEJ08685.1"/>
    </source>
</evidence>
<feature type="transmembrane region" description="Helical" evidence="8">
    <location>
        <begin position="200"/>
        <end position="223"/>
    </location>
</feature>
<proteinExistence type="inferred from homology"/>
<dbReference type="EMBL" id="FNZK01000003">
    <property type="protein sequence ID" value="SEJ08685.1"/>
    <property type="molecule type" value="Genomic_DNA"/>
</dbReference>
<organism evidence="10 11">
    <name type="scientific">Propionispira arboris</name>
    <dbReference type="NCBI Taxonomy" id="84035"/>
    <lineage>
        <taxon>Bacteria</taxon>
        <taxon>Bacillati</taxon>
        <taxon>Bacillota</taxon>
        <taxon>Negativicutes</taxon>
        <taxon>Selenomonadales</taxon>
        <taxon>Selenomonadaceae</taxon>
        <taxon>Propionispira</taxon>
    </lineage>
</organism>
<keyword evidence="11" id="KW-1185">Reference proteome</keyword>
<feature type="domain" description="Type II secretion system protein GspF" evidence="9">
    <location>
        <begin position="51"/>
        <end position="174"/>
    </location>
</feature>
<evidence type="ECO:0000256" key="4">
    <source>
        <dbReference type="ARBA" id="ARBA00022519"/>
    </source>
</evidence>